<evidence type="ECO:0000256" key="1">
    <source>
        <dbReference type="SAM" id="Phobius"/>
    </source>
</evidence>
<dbReference type="RefSeq" id="WP_132196794.1">
    <property type="nucleotide sequence ID" value="NZ_SLWM01000036.1"/>
</dbReference>
<feature type="transmembrane region" description="Helical" evidence="1">
    <location>
        <begin position="104"/>
        <end position="130"/>
    </location>
</feature>
<organism evidence="2 3">
    <name type="scientific">Kribbella orskensis</name>
    <dbReference type="NCBI Taxonomy" id="2512216"/>
    <lineage>
        <taxon>Bacteria</taxon>
        <taxon>Bacillati</taxon>
        <taxon>Actinomycetota</taxon>
        <taxon>Actinomycetes</taxon>
        <taxon>Propionibacteriales</taxon>
        <taxon>Kribbellaceae</taxon>
        <taxon>Kribbella</taxon>
    </lineage>
</organism>
<feature type="transmembrane region" description="Helical" evidence="1">
    <location>
        <begin position="186"/>
        <end position="207"/>
    </location>
</feature>
<protein>
    <submittedName>
        <fullName evidence="2">ABC-2 family transporter</fullName>
    </submittedName>
</protein>
<keyword evidence="1" id="KW-1133">Transmembrane helix</keyword>
<gene>
    <name evidence="2" type="ORF">EV644_13613</name>
</gene>
<comment type="caution">
    <text evidence="2">The sequence shown here is derived from an EMBL/GenBank/DDBJ whole genome shotgun (WGS) entry which is preliminary data.</text>
</comment>
<keyword evidence="1" id="KW-0812">Transmembrane</keyword>
<keyword evidence="1" id="KW-0472">Membrane</keyword>
<dbReference type="EMBL" id="SLWM01000036">
    <property type="protein sequence ID" value="TCO10091.1"/>
    <property type="molecule type" value="Genomic_DNA"/>
</dbReference>
<sequence>MIWLTWRQFRLQALVVAGAVAALAIVLAVTGPGLLDDYKTYPNDFLRQIQFDRINQYLYIVGQALVYAAPPVIGAFWGAPLIARELEAGTHRLVWNQSISRTRWLGIKLAFTGLSAIALTGLLSLAVTWWSDPIDDAIGAGQAAGVFNVPRLLPPVFGARGVVPIGYAAFAFALGVALGLVIRRSVVAIAVTLAAVIAIQILSPVLLRPHLMTPVKTNVIVTMDNMRGIELSGPGENSQVMRIEAELPGGGNWKLSENTVNAAGQVQKTLPSWMAECGPPPPNATVGEAQSRPPLSTCFQRLADEGYRQQITYQPADRFWGLQWREAGLFFVLALALSGFCFWRIRRDLT</sequence>
<accession>A0ABY2B785</accession>
<feature type="transmembrane region" description="Helical" evidence="1">
    <location>
        <begin position="327"/>
        <end position="345"/>
    </location>
</feature>
<name>A0ABY2B785_9ACTN</name>
<dbReference type="Pfam" id="PF12679">
    <property type="entry name" value="ABC2_membrane_2"/>
    <property type="match status" value="1"/>
</dbReference>
<keyword evidence="3" id="KW-1185">Reference proteome</keyword>
<feature type="transmembrane region" description="Helical" evidence="1">
    <location>
        <begin position="57"/>
        <end position="83"/>
    </location>
</feature>
<evidence type="ECO:0000313" key="3">
    <source>
        <dbReference type="Proteomes" id="UP000295818"/>
    </source>
</evidence>
<dbReference type="Proteomes" id="UP000295818">
    <property type="component" value="Unassembled WGS sequence"/>
</dbReference>
<proteinExistence type="predicted"/>
<feature type="transmembrane region" description="Helical" evidence="1">
    <location>
        <begin position="161"/>
        <end position="181"/>
    </location>
</feature>
<reference evidence="2 3" key="1">
    <citation type="journal article" date="2015" name="Stand. Genomic Sci.">
        <title>Genomic Encyclopedia of Bacterial and Archaeal Type Strains, Phase III: the genomes of soil and plant-associated and newly described type strains.</title>
        <authorList>
            <person name="Whitman W.B."/>
            <person name="Woyke T."/>
            <person name="Klenk H.P."/>
            <person name="Zhou Y."/>
            <person name="Lilburn T.G."/>
            <person name="Beck B.J."/>
            <person name="De Vos P."/>
            <person name="Vandamme P."/>
            <person name="Eisen J.A."/>
            <person name="Garrity G."/>
            <person name="Hugenholtz P."/>
            <person name="Kyrpides N.C."/>
        </authorList>
    </citation>
    <scope>NUCLEOTIDE SEQUENCE [LARGE SCALE GENOMIC DNA]</scope>
    <source>
        <strain evidence="2 3">VKM Ac-2538</strain>
    </source>
</reference>
<evidence type="ECO:0000313" key="2">
    <source>
        <dbReference type="EMBL" id="TCO10091.1"/>
    </source>
</evidence>